<dbReference type="AlphaFoldDB" id="K1WLW5"/>
<keyword evidence="2" id="KW-1185">Reference proteome</keyword>
<dbReference type="InParanoid" id="K1WLW5"/>
<proteinExistence type="predicted"/>
<gene>
    <name evidence="1" type="ORF">MBM_02917</name>
</gene>
<evidence type="ECO:0000313" key="1">
    <source>
        <dbReference type="EMBL" id="EKD18675.1"/>
    </source>
</evidence>
<dbReference type="HOGENOM" id="CLU_581493_0_0_1"/>
<sequence>MHPYHRQGREGQLGAGSLVCLDTRKGHYERCGSLLPIGTQRGHLKYDQVPSLLKDIELRLQVATRIVPTAVEWTAKTKEYGLIVSELQDILRVAFGDDQLPSTRPLNGRARLPKILGLAAQGLSRANELEKKSDILRRVGTVARIIAYTLLGVPVVSGESGDSGNASDEQARILPTIIHCAALILWVDQWANVAGGKKWIVQSRSLARFWCRAIARMPHWRGREWALHLMIGELSGIATGLPADVSRVRRSASTSVVSNSHSGGLGEFVSTLESEIYWGDLPVLHRLPGVVEYVIALLDGCVSQNVIFRALGCPDSYLDTIHSTPPAGTSDKMASSSSLITRSVVDNWDPSHVDGVVHTGVQGEEPYSDDPFALGIPRTGDTGSNEITDPYHMEILLGPVSETAGCADATTHDGLQPSISGGIEVITESFNHGFVINEANVMHPSSTISPELLPDLMSNPIAAHALGRNR</sequence>
<accession>K1WLW5</accession>
<dbReference type="KEGG" id="mbe:MBM_02917"/>
<reference evidence="1 2" key="1">
    <citation type="journal article" date="2012" name="BMC Genomics">
        <title>Sequencing the genome of Marssonina brunnea reveals fungus-poplar co-evolution.</title>
        <authorList>
            <person name="Zhu S."/>
            <person name="Cao Y.-Z."/>
            <person name="Jiang C."/>
            <person name="Tan B.-Y."/>
            <person name="Wang Z."/>
            <person name="Feng S."/>
            <person name="Zhang L."/>
            <person name="Su X.-H."/>
            <person name="Brejova B."/>
            <person name="Vinar T."/>
            <person name="Xu M."/>
            <person name="Wang M.-X."/>
            <person name="Zhang S.-G."/>
            <person name="Huang M.-R."/>
            <person name="Wu R."/>
            <person name="Zhou Y."/>
        </authorList>
    </citation>
    <scope>NUCLEOTIDE SEQUENCE [LARGE SCALE GENOMIC DNA]</scope>
    <source>
        <strain evidence="1 2">MB_m1</strain>
    </source>
</reference>
<protein>
    <submittedName>
        <fullName evidence="1">Uncharacterized protein</fullName>
    </submittedName>
</protein>
<dbReference type="Proteomes" id="UP000006753">
    <property type="component" value="Unassembled WGS sequence"/>
</dbReference>
<dbReference type="EMBL" id="JH921432">
    <property type="protein sequence ID" value="EKD18675.1"/>
    <property type="molecule type" value="Genomic_DNA"/>
</dbReference>
<evidence type="ECO:0000313" key="2">
    <source>
        <dbReference type="Proteomes" id="UP000006753"/>
    </source>
</evidence>
<organism evidence="1 2">
    <name type="scientific">Marssonina brunnea f. sp. multigermtubi (strain MB_m1)</name>
    <name type="common">Marssonina leaf spot fungus</name>
    <dbReference type="NCBI Taxonomy" id="1072389"/>
    <lineage>
        <taxon>Eukaryota</taxon>
        <taxon>Fungi</taxon>
        <taxon>Dikarya</taxon>
        <taxon>Ascomycota</taxon>
        <taxon>Pezizomycotina</taxon>
        <taxon>Leotiomycetes</taxon>
        <taxon>Helotiales</taxon>
        <taxon>Drepanopezizaceae</taxon>
        <taxon>Drepanopeziza</taxon>
    </lineage>
</organism>
<dbReference type="OrthoDB" id="3551681at2759"/>
<name>K1WLW5_MARBU</name>